<organism evidence="1 2">
    <name type="scientific">Pogonomyrmex barbatus</name>
    <name type="common">red harvester ant</name>
    <dbReference type="NCBI Taxonomy" id="144034"/>
    <lineage>
        <taxon>Eukaryota</taxon>
        <taxon>Metazoa</taxon>
        <taxon>Ecdysozoa</taxon>
        <taxon>Arthropoda</taxon>
        <taxon>Hexapoda</taxon>
        <taxon>Insecta</taxon>
        <taxon>Pterygota</taxon>
        <taxon>Neoptera</taxon>
        <taxon>Endopterygota</taxon>
        <taxon>Hymenoptera</taxon>
        <taxon>Apocrita</taxon>
        <taxon>Aculeata</taxon>
        <taxon>Formicoidea</taxon>
        <taxon>Formicidae</taxon>
        <taxon>Myrmicinae</taxon>
        <taxon>Pogonomyrmex</taxon>
    </lineage>
</organism>
<gene>
    <name evidence="2" type="primary">LOC105423519</name>
</gene>
<sequence length="143" mass="16642">MGGHMNSKVGDGNILPEDFVLESNFTEKRSVSDMQVYKNGKILLEFIKNIDFFIMNGRSLFDINGNFTYIGDFGCSTVDFVLDNLSNILFLMTFWRRNYDHLPIYCNFFLNNSYENCISQTQTSVSKKYLWDDGKKKQNLLHS</sequence>
<dbReference type="GeneID" id="105423519"/>
<dbReference type="AlphaFoldDB" id="A0A6I9VUA5"/>
<dbReference type="RefSeq" id="XP_011631587.1">
    <property type="nucleotide sequence ID" value="XM_011633285.1"/>
</dbReference>
<dbReference type="OrthoDB" id="7700723at2759"/>
<evidence type="ECO:0000313" key="1">
    <source>
        <dbReference type="Proteomes" id="UP000504615"/>
    </source>
</evidence>
<dbReference type="Proteomes" id="UP000504615">
    <property type="component" value="Unplaced"/>
</dbReference>
<protein>
    <submittedName>
        <fullName evidence="2">Uncharacterized protein LOC105423519</fullName>
    </submittedName>
</protein>
<accession>A0A6I9VUA5</accession>
<evidence type="ECO:0000313" key="2">
    <source>
        <dbReference type="RefSeq" id="XP_011631587.1"/>
    </source>
</evidence>
<keyword evidence="1" id="KW-1185">Reference proteome</keyword>
<dbReference type="KEGG" id="pbar:105423519"/>
<reference evidence="2" key="1">
    <citation type="submission" date="2025-08" db="UniProtKB">
        <authorList>
            <consortium name="RefSeq"/>
        </authorList>
    </citation>
    <scope>IDENTIFICATION</scope>
</reference>
<name>A0A6I9VUA5_9HYME</name>
<proteinExistence type="predicted"/>